<comment type="cofactor">
    <cofactor evidence="1">
        <name>Mg(2+)</name>
        <dbReference type="ChEBI" id="CHEBI:18420"/>
    </cofactor>
</comment>
<keyword evidence="14" id="KW-1185">Reference proteome</keyword>
<keyword evidence="5 11" id="KW-0808">Transferase</keyword>
<sequence>MGLPFQEGLNKVTGKHGEHNEQEPLTFEAMNTSFYITVQGCRVPNWQDFILGWIKYVEHEWSRFQSDNVLAQINNLEIGEIAEVSPPLFDLLSRAEEYRQKSNGFFSPYLLPLMEYHGYSHSFPFQSCETKTQEMPAVFSDAASPFHFDEKTGMIERLAEGQLDLGGIAKGYAVEAAANWLKSNGKAAAGIVDGGGDMTVWSNNQKEWKISVAHPYRTDLDIAQFRIKNGAIATSNVVYRSWLQGNEQKHHLLNGRTGLPVNSNLIQATVITENCVDAEVMAKLCFMVNKEELDPLLNSINPSHTLLLVTKDGKIIHHGGEKH</sequence>
<dbReference type="PANTHER" id="PTHR30040:SF2">
    <property type="entry name" value="FAD:PROTEIN FMN TRANSFERASE"/>
    <property type="match status" value="1"/>
</dbReference>
<dbReference type="Gene3D" id="3.10.520.10">
    <property type="entry name" value="ApbE-like domains"/>
    <property type="match status" value="1"/>
</dbReference>
<evidence type="ECO:0000256" key="2">
    <source>
        <dbReference type="ARBA" id="ARBA00011955"/>
    </source>
</evidence>
<keyword evidence="4 11" id="KW-0285">Flavoprotein</keyword>
<dbReference type="Proteomes" id="UP000623967">
    <property type="component" value="Unassembled WGS sequence"/>
</dbReference>
<evidence type="ECO:0000256" key="10">
    <source>
        <dbReference type="ARBA" id="ARBA00048540"/>
    </source>
</evidence>
<evidence type="ECO:0000256" key="9">
    <source>
        <dbReference type="ARBA" id="ARBA00031306"/>
    </source>
</evidence>
<evidence type="ECO:0000256" key="4">
    <source>
        <dbReference type="ARBA" id="ARBA00022630"/>
    </source>
</evidence>
<dbReference type="PIRSF" id="PIRSF006268">
    <property type="entry name" value="ApbE"/>
    <property type="match status" value="1"/>
</dbReference>
<evidence type="ECO:0000313" key="14">
    <source>
        <dbReference type="Proteomes" id="UP000623967"/>
    </source>
</evidence>
<dbReference type="EMBL" id="JAESWB010000191">
    <property type="protein sequence ID" value="MBL4953413.1"/>
    <property type="molecule type" value="Genomic_DNA"/>
</dbReference>
<comment type="similarity">
    <text evidence="11">Belongs to the ApbE family.</text>
</comment>
<evidence type="ECO:0000256" key="5">
    <source>
        <dbReference type="ARBA" id="ARBA00022679"/>
    </source>
</evidence>
<evidence type="ECO:0000256" key="3">
    <source>
        <dbReference type="ARBA" id="ARBA00016337"/>
    </source>
</evidence>
<dbReference type="EC" id="2.7.1.180" evidence="2 11"/>
<dbReference type="Pfam" id="PF02424">
    <property type="entry name" value="ApbE"/>
    <property type="match status" value="1"/>
</dbReference>
<proteinExistence type="inferred from homology"/>
<keyword evidence="7 11" id="KW-0274">FAD</keyword>
<comment type="caution">
    <text evidence="13">The sequence shown here is derived from an EMBL/GenBank/DDBJ whole genome shotgun (WGS) entry which is preliminary data.</text>
</comment>
<feature type="region of interest" description="Disordered" evidence="12">
    <location>
        <begin position="1"/>
        <end position="23"/>
    </location>
</feature>
<keyword evidence="8 11" id="KW-0460">Magnesium</keyword>
<dbReference type="GO" id="GO:0016740">
    <property type="term" value="F:transferase activity"/>
    <property type="evidence" value="ECO:0007669"/>
    <property type="project" value="UniProtKB-KW"/>
</dbReference>
<protein>
    <recommendedName>
        <fullName evidence="3 11">FAD:protein FMN transferase</fullName>
        <ecNumber evidence="2 11">2.7.1.180</ecNumber>
    </recommendedName>
    <alternativeName>
        <fullName evidence="9 11">Flavin transferase</fullName>
    </alternativeName>
</protein>
<dbReference type="PANTHER" id="PTHR30040">
    <property type="entry name" value="THIAMINE BIOSYNTHESIS LIPOPROTEIN APBE"/>
    <property type="match status" value="1"/>
</dbReference>
<evidence type="ECO:0000256" key="6">
    <source>
        <dbReference type="ARBA" id="ARBA00022723"/>
    </source>
</evidence>
<evidence type="ECO:0000256" key="12">
    <source>
        <dbReference type="SAM" id="MobiDB-lite"/>
    </source>
</evidence>
<evidence type="ECO:0000256" key="1">
    <source>
        <dbReference type="ARBA" id="ARBA00001946"/>
    </source>
</evidence>
<evidence type="ECO:0000313" key="13">
    <source>
        <dbReference type="EMBL" id="MBL4953413.1"/>
    </source>
</evidence>
<dbReference type="InterPro" id="IPR024932">
    <property type="entry name" value="ApbE"/>
</dbReference>
<comment type="catalytic activity">
    <reaction evidence="10 11">
        <text>L-threonyl-[protein] + FAD = FMN-L-threonyl-[protein] + AMP + H(+)</text>
        <dbReference type="Rhea" id="RHEA:36847"/>
        <dbReference type="Rhea" id="RHEA-COMP:11060"/>
        <dbReference type="Rhea" id="RHEA-COMP:11061"/>
        <dbReference type="ChEBI" id="CHEBI:15378"/>
        <dbReference type="ChEBI" id="CHEBI:30013"/>
        <dbReference type="ChEBI" id="CHEBI:57692"/>
        <dbReference type="ChEBI" id="CHEBI:74257"/>
        <dbReference type="ChEBI" id="CHEBI:456215"/>
        <dbReference type="EC" id="2.7.1.180"/>
    </reaction>
</comment>
<evidence type="ECO:0000256" key="8">
    <source>
        <dbReference type="ARBA" id="ARBA00022842"/>
    </source>
</evidence>
<reference evidence="13 14" key="1">
    <citation type="submission" date="2021-01" db="EMBL/GenBank/DDBJ databases">
        <title>Genome public.</title>
        <authorList>
            <person name="Liu C."/>
            <person name="Sun Q."/>
        </authorList>
    </citation>
    <scope>NUCLEOTIDE SEQUENCE [LARGE SCALE GENOMIC DNA]</scope>
    <source>
        <strain evidence="13 14">YIM B02564</strain>
    </source>
</reference>
<dbReference type="InterPro" id="IPR003374">
    <property type="entry name" value="ApbE-like_sf"/>
</dbReference>
<accession>A0ABS1TS75</accession>
<evidence type="ECO:0000256" key="11">
    <source>
        <dbReference type="PIRNR" id="PIRNR006268"/>
    </source>
</evidence>
<keyword evidence="6 11" id="KW-0479">Metal-binding</keyword>
<gene>
    <name evidence="13" type="ORF">JK635_14490</name>
</gene>
<dbReference type="SUPFAM" id="SSF143631">
    <property type="entry name" value="ApbE-like"/>
    <property type="match status" value="1"/>
</dbReference>
<evidence type="ECO:0000256" key="7">
    <source>
        <dbReference type="ARBA" id="ARBA00022827"/>
    </source>
</evidence>
<name>A0ABS1TS75_9BACI</name>
<organism evidence="13 14">
    <name type="scientific">Neobacillus paridis</name>
    <dbReference type="NCBI Taxonomy" id="2803862"/>
    <lineage>
        <taxon>Bacteria</taxon>
        <taxon>Bacillati</taxon>
        <taxon>Bacillota</taxon>
        <taxon>Bacilli</taxon>
        <taxon>Bacillales</taxon>
        <taxon>Bacillaceae</taxon>
        <taxon>Neobacillus</taxon>
    </lineage>
</organism>